<gene>
    <name evidence="3" type="ORF">SAMN04488050_103384</name>
</gene>
<dbReference type="Proteomes" id="UP000199392">
    <property type="component" value="Unassembled WGS sequence"/>
</dbReference>
<evidence type="ECO:0000259" key="2">
    <source>
        <dbReference type="Pfam" id="PF01266"/>
    </source>
</evidence>
<dbReference type="SUPFAM" id="SSF51905">
    <property type="entry name" value="FAD/NAD(P)-binding domain"/>
    <property type="match status" value="1"/>
</dbReference>
<keyword evidence="1" id="KW-0560">Oxidoreductase</keyword>
<reference evidence="4" key="1">
    <citation type="submission" date="2016-10" db="EMBL/GenBank/DDBJ databases">
        <authorList>
            <person name="Varghese N."/>
            <person name="Submissions S."/>
        </authorList>
    </citation>
    <scope>NUCLEOTIDE SEQUENCE [LARGE SCALE GENOMIC DNA]</scope>
    <source>
        <strain evidence="4">DSM 26894</strain>
    </source>
</reference>
<dbReference type="InterPro" id="IPR036188">
    <property type="entry name" value="FAD/NAD-bd_sf"/>
</dbReference>
<dbReference type="PANTHER" id="PTHR13847">
    <property type="entry name" value="SARCOSINE DEHYDROGENASE-RELATED"/>
    <property type="match status" value="1"/>
</dbReference>
<dbReference type="GO" id="GO:0005737">
    <property type="term" value="C:cytoplasm"/>
    <property type="evidence" value="ECO:0007669"/>
    <property type="project" value="TreeGrafter"/>
</dbReference>
<evidence type="ECO:0000313" key="3">
    <source>
        <dbReference type="EMBL" id="SFS67911.1"/>
    </source>
</evidence>
<dbReference type="STRING" id="311180.SAMN04488050_103384"/>
<dbReference type="AlphaFoldDB" id="A0A1I6RT76"/>
<sequence>MTASPLNLQSIWAATAPAAPVLPPLRESARADVLVIGGGFQGLSTALHLAEAGVDVMLLETEQAGFGASGRNGGQVIPGLKDDPDVLDALWGPQATEFAGRTADTLFALVERLGIDCDAERGGWIQAGNKRVHLAGLRARMTQWQARGADVDWLDAAGMARATGARGFQGGWLDRRAGKLHPLKLAYGLAEAARRAGARLYAGSPVETLERAQGGWRARLAAGPEVTADRVVLATNAYTPGTLDRALARAVVPAHSFQIATEPLSDEQLSRVLPGGACASEIRRVGTYFRIGPENRLMIGGRGSFSEPRRASDFAALEAELAALYGPGFKVSHRWFGRVAMTPDHRIRLCAPAPGLLAATGFNGRGVALSVALGQAMAAHLARGTPLPIPADTRIRSLPLHGLHPVYGGIAIHYYRLRDRLDR</sequence>
<dbReference type="Gene3D" id="3.30.9.10">
    <property type="entry name" value="D-Amino Acid Oxidase, subunit A, domain 2"/>
    <property type="match status" value="1"/>
</dbReference>
<proteinExistence type="predicted"/>
<organism evidence="3 4">
    <name type="scientific">Alloyangia pacifica</name>
    <dbReference type="NCBI Taxonomy" id="311180"/>
    <lineage>
        <taxon>Bacteria</taxon>
        <taxon>Pseudomonadati</taxon>
        <taxon>Pseudomonadota</taxon>
        <taxon>Alphaproteobacteria</taxon>
        <taxon>Rhodobacterales</taxon>
        <taxon>Roseobacteraceae</taxon>
        <taxon>Alloyangia</taxon>
    </lineage>
</organism>
<dbReference type="InterPro" id="IPR006076">
    <property type="entry name" value="FAD-dep_OxRdtase"/>
</dbReference>
<dbReference type="PANTHER" id="PTHR13847:SF281">
    <property type="entry name" value="FAD DEPENDENT OXIDOREDUCTASE DOMAIN-CONTAINING PROTEIN"/>
    <property type="match status" value="1"/>
</dbReference>
<dbReference type="Gene3D" id="3.50.50.60">
    <property type="entry name" value="FAD/NAD(P)-binding domain"/>
    <property type="match status" value="1"/>
</dbReference>
<evidence type="ECO:0000313" key="4">
    <source>
        <dbReference type="Proteomes" id="UP000199392"/>
    </source>
</evidence>
<name>A0A1I6RT76_9RHOB</name>
<dbReference type="GO" id="GO:0016491">
    <property type="term" value="F:oxidoreductase activity"/>
    <property type="evidence" value="ECO:0007669"/>
    <property type="project" value="UniProtKB-KW"/>
</dbReference>
<protein>
    <submittedName>
        <fullName evidence="3">Glycine/D-amino acid oxidase</fullName>
    </submittedName>
</protein>
<feature type="domain" description="FAD dependent oxidoreductase" evidence="2">
    <location>
        <begin position="32"/>
        <end position="379"/>
    </location>
</feature>
<dbReference type="RefSeq" id="WP_092423167.1">
    <property type="nucleotide sequence ID" value="NZ_FNCL01000003.1"/>
</dbReference>
<dbReference type="Pfam" id="PF01266">
    <property type="entry name" value="DAO"/>
    <property type="match status" value="1"/>
</dbReference>
<keyword evidence="4" id="KW-1185">Reference proteome</keyword>
<evidence type="ECO:0000256" key="1">
    <source>
        <dbReference type="ARBA" id="ARBA00023002"/>
    </source>
</evidence>
<dbReference type="OrthoDB" id="9806601at2"/>
<accession>A0A1I6RT76</accession>
<dbReference type="EMBL" id="FOZW01000003">
    <property type="protein sequence ID" value="SFS67911.1"/>
    <property type="molecule type" value="Genomic_DNA"/>
</dbReference>